<gene>
    <name evidence="3" type="ORF">SAMN05443551_4040</name>
</gene>
<evidence type="ECO:0000256" key="1">
    <source>
        <dbReference type="ARBA" id="ARBA00022723"/>
    </source>
</evidence>
<sequence>MSFFGQVRQLGYVVKDLEAAMTYWRDVMGVGPFFHFENAPVGDFKYYGVETDAKISLALANCGDMQIELIQPRDDKPSPYRDFLNEGREGLQHLAFWSETFDADLAHAQTAGFKVILSGYAVQEDGLFAYFDDTAAPQPGVMVELSALTGAKKETFAMIKEKSLTWDGKIPVQRMDAG</sequence>
<dbReference type="EMBL" id="FQXC01000007">
    <property type="protein sequence ID" value="SHI01135.1"/>
    <property type="molecule type" value="Genomic_DNA"/>
</dbReference>
<organism evidence="3 4">
    <name type="scientific">Marivita hallyeonensis</name>
    <dbReference type="NCBI Taxonomy" id="996342"/>
    <lineage>
        <taxon>Bacteria</taxon>
        <taxon>Pseudomonadati</taxon>
        <taxon>Pseudomonadota</taxon>
        <taxon>Alphaproteobacteria</taxon>
        <taxon>Rhodobacterales</taxon>
        <taxon>Roseobacteraceae</taxon>
        <taxon>Marivita</taxon>
    </lineage>
</organism>
<dbReference type="AlphaFoldDB" id="A0A1M5XMQ7"/>
<dbReference type="Proteomes" id="UP000184221">
    <property type="component" value="Unassembled WGS sequence"/>
</dbReference>
<evidence type="ECO:0000313" key="3">
    <source>
        <dbReference type="EMBL" id="SHI01135.1"/>
    </source>
</evidence>
<dbReference type="STRING" id="996342.SAMN05443551_4040"/>
<dbReference type="PROSITE" id="PS51819">
    <property type="entry name" value="VOC"/>
    <property type="match status" value="1"/>
</dbReference>
<dbReference type="InterPro" id="IPR029068">
    <property type="entry name" value="Glyas_Bleomycin-R_OHBP_Dase"/>
</dbReference>
<accession>A0A1M5XMQ7</accession>
<dbReference type="Gene3D" id="3.10.180.10">
    <property type="entry name" value="2,3-Dihydroxybiphenyl 1,2-Dioxygenase, domain 1"/>
    <property type="match status" value="1"/>
</dbReference>
<keyword evidence="1" id="KW-0479">Metal-binding</keyword>
<dbReference type="SUPFAM" id="SSF54593">
    <property type="entry name" value="Glyoxalase/Bleomycin resistance protein/Dihydroxybiphenyl dioxygenase"/>
    <property type="match status" value="1"/>
</dbReference>
<reference evidence="3 4" key="1">
    <citation type="submission" date="2016-11" db="EMBL/GenBank/DDBJ databases">
        <authorList>
            <person name="Jaros S."/>
            <person name="Januszkiewicz K."/>
            <person name="Wedrychowicz H."/>
        </authorList>
    </citation>
    <scope>NUCLEOTIDE SEQUENCE [LARGE SCALE GENOMIC DNA]</scope>
    <source>
        <strain evidence="3 4">DSM 29431</strain>
    </source>
</reference>
<dbReference type="Pfam" id="PF13669">
    <property type="entry name" value="Glyoxalase_4"/>
    <property type="match status" value="1"/>
</dbReference>
<dbReference type="PANTHER" id="PTHR43048">
    <property type="entry name" value="METHYLMALONYL-COA EPIMERASE"/>
    <property type="match status" value="1"/>
</dbReference>
<dbReference type="GO" id="GO:0004493">
    <property type="term" value="F:methylmalonyl-CoA epimerase activity"/>
    <property type="evidence" value="ECO:0007669"/>
    <property type="project" value="TreeGrafter"/>
</dbReference>
<keyword evidence="4" id="KW-1185">Reference proteome</keyword>
<name>A0A1M5XMQ7_9RHOB</name>
<dbReference type="PANTHER" id="PTHR43048:SF3">
    <property type="entry name" value="METHYLMALONYL-COA EPIMERASE, MITOCHONDRIAL"/>
    <property type="match status" value="1"/>
</dbReference>
<dbReference type="OrthoDB" id="9792173at2"/>
<dbReference type="RefSeq" id="WP_072779892.1">
    <property type="nucleotide sequence ID" value="NZ_FQXC01000007.1"/>
</dbReference>
<evidence type="ECO:0000259" key="2">
    <source>
        <dbReference type="PROSITE" id="PS51819"/>
    </source>
</evidence>
<dbReference type="GO" id="GO:0046491">
    <property type="term" value="P:L-methylmalonyl-CoA metabolic process"/>
    <property type="evidence" value="ECO:0007669"/>
    <property type="project" value="TreeGrafter"/>
</dbReference>
<dbReference type="InterPro" id="IPR051785">
    <property type="entry name" value="MMCE/EMCE_epimerase"/>
</dbReference>
<dbReference type="GO" id="GO:0051213">
    <property type="term" value="F:dioxygenase activity"/>
    <property type="evidence" value="ECO:0007669"/>
    <property type="project" value="UniProtKB-KW"/>
</dbReference>
<protein>
    <submittedName>
        <fullName evidence="3">Glyoxalase/Bleomycin resistance protein/Dioxygenase superfamily protein</fullName>
    </submittedName>
</protein>
<dbReference type="InterPro" id="IPR037523">
    <property type="entry name" value="VOC_core"/>
</dbReference>
<evidence type="ECO:0000313" key="4">
    <source>
        <dbReference type="Proteomes" id="UP000184221"/>
    </source>
</evidence>
<feature type="domain" description="VOC" evidence="2">
    <location>
        <begin position="6"/>
        <end position="148"/>
    </location>
</feature>
<dbReference type="GO" id="GO:0046872">
    <property type="term" value="F:metal ion binding"/>
    <property type="evidence" value="ECO:0007669"/>
    <property type="project" value="UniProtKB-KW"/>
</dbReference>
<keyword evidence="3" id="KW-0223">Dioxygenase</keyword>
<proteinExistence type="predicted"/>
<keyword evidence="3" id="KW-0560">Oxidoreductase</keyword>